<feature type="signal peptide" evidence="1">
    <location>
        <begin position="1"/>
        <end position="20"/>
    </location>
</feature>
<sequence>MLPHLIAFLTIGLLKQQVQGIIQHLQAIETERNANARVHDSYLRHTLEPLIDIVTRAQIRVFPTSLAVIDGMSSTDIHRISDERYSVWCGISLSYGTYAHSKMDEKMRQST</sequence>
<proteinExistence type="predicted"/>
<name>A0A2T3ATX7_AMORE</name>
<dbReference type="RefSeq" id="XP_024718124.1">
    <property type="nucleotide sequence ID" value="XM_024869425.1"/>
</dbReference>
<organism evidence="2 3">
    <name type="scientific">Amorphotheca resinae ATCC 22711</name>
    <dbReference type="NCBI Taxonomy" id="857342"/>
    <lineage>
        <taxon>Eukaryota</taxon>
        <taxon>Fungi</taxon>
        <taxon>Dikarya</taxon>
        <taxon>Ascomycota</taxon>
        <taxon>Pezizomycotina</taxon>
        <taxon>Leotiomycetes</taxon>
        <taxon>Helotiales</taxon>
        <taxon>Amorphothecaceae</taxon>
        <taxon>Amorphotheca</taxon>
    </lineage>
</organism>
<feature type="chain" id="PRO_5015574034" evidence="1">
    <location>
        <begin position="21"/>
        <end position="111"/>
    </location>
</feature>
<accession>A0A2T3ATX7</accession>
<keyword evidence="1" id="KW-0732">Signal</keyword>
<dbReference type="EMBL" id="KZ679016">
    <property type="protein sequence ID" value="PSS10945.1"/>
    <property type="molecule type" value="Genomic_DNA"/>
</dbReference>
<keyword evidence="3" id="KW-1185">Reference proteome</keyword>
<dbReference type="InParanoid" id="A0A2T3ATX7"/>
<evidence type="ECO:0000256" key="1">
    <source>
        <dbReference type="SAM" id="SignalP"/>
    </source>
</evidence>
<gene>
    <name evidence="2" type="ORF">M430DRAFT_69384</name>
</gene>
<dbReference type="AlphaFoldDB" id="A0A2T3ATX7"/>
<dbReference type="GeneID" id="36577506"/>
<reference evidence="2 3" key="1">
    <citation type="journal article" date="2018" name="New Phytol.">
        <title>Comparative genomics and transcriptomics depict ericoid mycorrhizal fungi as versatile saprotrophs and plant mutualists.</title>
        <authorList>
            <person name="Martino E."/>
            <person name="Morin E."/>
            <person name="Grelet G.A."/>
            <person name="Kuo A."/>
            <person name="Kohler A."/>
            <person name="Daghino S."/>
            <person name="Barry K.W."/>
            <person name="Cichocki N."/>
            <person name="Clum A."/>
            <person name="Dockter R.B."/>
            <person name="Hainaut M."/>
            <person name="Kuo R.C."/>
            <person name="LaButti K."/>
            <person name="Lindahl B.D."/>
            <person name="Lindquist E.A."/>
            <person name="Lipzen A."/>
            <person name="Khouja H.R."/>
            <person name="Magnuson J."/>
            <person name="Murat C."/>
            <person name="Ohm R.A."/>
            <person name="Singer S.W."/>
            <person name="Spatafora J.W."/>
            <person name="Wang M."/>
            <person name="Veneault-Fourrey C."/>
            <person name="Henrissat B."/>
            <person name="Grigoriev I.V."/>
            <person name="Martin F.M."/>
            <person name="Perotto S."/>
        </authorList>
    </citation>
    <scope>NUCLEOTIDE SEQUENCE [LARGE SCALE GENOMIC DNA]</scope>
    <source>
        <strain evidence="2 3">ATCC 22711</strain>
    </source>
</reference>
<evidence type="ECO:0000313" key="2">
    <source>
        <dbReference type="EMBL" id="PSS10945.1"/>
    </source>
</evidence>
<dbReference type="Proteomes" id="UP000241818">
    <property type="component" value="Unassembled WGS sequence"/>
</dbReference>
<protein>
    <submittedName>
        <fullName evidence="2">Uncharacterized protein</fullName>
    </submittedName>
</protein>
<evidence type="ECO:0000313" key="3">
    <source>
        <dbReference type="Proteomes" id="UP000241818"/>
    </source>
</evidence>